<evidence type="ECO:0000313" key="2">
    <source>
        <dbReference type="Proteomes" id="UP000235916"/>
    </source>
</evidence>
<dbReference type="RefSeq" id="WP_102769402.1">
    <property type="nucleotide sequence ID" value="NZ_POSP01000003.1"/>
</dbReference>
<comment type="caution">
    <text evidence="1">The sequence shown here is derived from an EMBL/GenBank/DDBJ whole genome shotgun (WGS) entry which is preliminary data.</text>
</comment>
<dbReference type="Proteomes" id="UP000235916">
    <property type="component" value="Unassembled WGS sequence"/>
</dbReference>
<name>A0A2N8L1B6_9BURK</name>
<reference evidence="1 2" key="1">
    <citation type="submission" date="2018-01" db="EMBL/GenBank/DDBJ databases">
        <title>Draft genome sequence of Paucibacter aquatile CR182 isolated from freshwater of the Nakdong River.</title>
        <authorList>
            <person name="Choi A."/>
            <person name="Chung E.J."/>
        </authorList>
    </citation>
    <scope>NUCLEOTIDE SEQUENCE [LARGE SCALE GENOMIC DNA]</scope>
    <source>
        <strain evidence="1 2">CR182</strain>
    </source>
</reference>
<protein>
    <submittedName>
        <fullName evidence="1">Uncharacterized protein</fullName>
    </submittedName>
</protein>
<organism evidence="1 2">
    <name type="scientific">Kinneretia aquatilis</name>
    <dbReference type="NCBI Taxonomy" id="2070761"/>
    <lineage>
        <taxon>Bacteria</taxon>
        <taxon>Pseudomonadati</taxon>
        <taxon>Pseudomonadota</taxon>
        <taxon>Betaproteobacteria</taxon>
        <taxon>Burkholderiales</taxon>
        <taxon>Sphaerotilaceae</taxon>
        <taxon>Roseateles</taxon>
    </lineage>
</organism>
<keyword evidence="2" id="KW-1185">Reference proteome</keyword>
<evidence type="ECO:0000313" key="1">
    <source>
        <dbReference type="EMBL" id="PND39486.1"/>
    </source>
</evidence>
<proteinExistence type="predicted"/>
<gene>
    <name evidence="1" type="ORF">C1O66_19400</name>
</gene>
<dbReference type="AlphaFoldDB" id="A0A2N8L1B6"/>
<accession>A0A2N8L1B6</accession>
<sequence length="92" mass="9188">MKQSRKLSLATTSVRQLSPSELNEVAGGYTSIAACGDDPTNRPCITVNAATGCPTGVPQTQGCPPATGNCATNACPPASRTPRCGGGASAYC</sequence>
<dbReference type="PROSITE" id="PS51257">
    <property type="entry name" value="PROKAR_LIPOPROTEIN"/>
    <property type="match status" value="1"/>
</dbReference>
<dbReference type="EMBL" id="POSP01000003">
    <property type="protein sequence ID" value="PND39486.1"/>
    <property type="molecule type" value="Genomic_DNA"/>
</dbReference>